<dbReference type="Gene3D" id="2.30.40.10">
    <property type="entry name" value="Urease, subunit C, domain 1"/>
    <property type="match status" value="1"/>
</dbReference>
<dbReference type="AlphaFoldDB" id="A0A9D1N5W4"/>
<dbReference type="InterPro" id="IPR011059">
    <property type="entry name" value="Metal-dep_hydrolase_composite"/>
</dbReference>
<sequence>MSADKLYVNGSIFTVNKDREWAEAVAVEGNKIVYVGDRAGADAFCDEDTEIYDLDGKMMLPGFIDGHCHPVMAAHVLSQIVFDIDWTLDECLDNIRKYVAEHPDADAYFGLGYAEWLFDEKGPRKELLDDICPDKPMFFLGSGAHEAWGNSKCFEMAGITKDTPDPLPGLHYFSRNEKGEPAGHIVEGRAQAMIMSKINFFDSDSVINIMAENSADYAAMGVTGTVDVGMYSYLEKQYYEALDAIRDSGKYLQRFVGCTCHLDDVDLVDSRIEAIVKAREKYNDDKFRINLFKIINDGTMESRSAALSEPYPEDGSVVKPLMDEKTAAEAGLKAAKEGLDVNMHAIGDVAARSVVAMAKAIREAGYDDCRVTCSHSQYVAPDDIPLFGKYDIIANSTGVWMYGNPLMDKVLGHINNETFRMRSLIDGGARMALGSDFPVDEYGREPLKSIEMCATRKMYGQPDAPVLEPADEKTTVQEAIEGFTINNAYQMHMDDVIGSIEVGKYADFVILEENILDIPLEDIHNVKVIETVMDGVTTYKA</sequence>
<dbReference type="InterPro" id="IPR032466">
    <property type="entry name" value="Metal_Hydrolase"/>
</dbReference>
<dbReference type="InterPro" id="IPR013108">
    <property type="entry name" value="Amidohydro_3"/>
</dbReference>
<comment type="caution">
    <text evidence="2">The sequence shown here is derived from an EMBL/GenBank/DDBJ whole genome shotgun (WGS) entry which is preliminary data.</text>
</comment>
<dbReference type="Proteomes" id="UP000824130">
    <property type="component" value="Unassembled WGS sequence"/>
</dbReference>
<proteinExistence type="predicted"/>
<dbReference type="Pfam" id="PF07969">
    <property type="entry name" value="Amidohydro_3"/>
    <property type="match status" value="1"/>
</dbReference>
<dbReference type="Gene3D" id="3.20.20.140">
    <property type="entry name" value="Metal-dependent hydrolases"/>
    <property type="match status" value="1"/>
</dbReference>
<dbReference type="SUPFAM" id="SSF51556">
    <property type="entry name" value="Metallo-dependent hydrolases"/>
    <property type="match status" value="1"/>
</dbReference>
<gene>
    <name evidence="2" type="ORF">IAD25_03350</name>
</gene>
<accession>A0A9D1N5W4</accession>
<dbReference type="CDD" id="cd01300">
    <property type="entry name" value="YtcJ_like"/>
    <property type="match status" value="1"/>
</dbReference>
<dbReference type="GO" id="GO:0016810">
    <property type="term" value="F:hydrolase activity, acting on carbon-nitrogen (but not peptide) bonds"/>
    <property type="evidence" value="ECO:0007669"/>
    <property type="project" value="InterPro"/>
</dbReference>
<feature type="domain" description="Amidohydrolase 3" evidence="1">
    <location>
        <begin position="50"/>
        <end position="539"/>
    </location>
</feature>
<evidence type="ECO:0000313" key="3">
    <source>
        <dbReference type="Proteomes" id="UP000824130"/>
    </source>
</evidence>
<dbReference type="InterPro" id="IPR033932">
    <property type="entry name" value="YtcJ-like"/>
</dbReference>
<reference evidence="2" key="1">
    <citation type="submission" date="2020-10" db="EMBL/GenBank/DDBJ databases">
        <authorList>
            <person name="Gilroy R."/>
        </authorList>
    </citation>
    <scope>NUCLEOTIDE SEQUENCE</scope>
    <source>
        <strain evidence="2">ChiSjej4B22-8349</strain>
    </source>
</reference>
<dbReference type="PANTHER" id="PTHR22642:SF2">
    <property type="entry name" value="PROTEIN LONG AFTER FAR-RED 3"/>
    <property type="match status" value="1"/>
</dbReference>
<protein>
    <submittedName>
        <fullName evidence="2">Amidohydrolase</fullName>
    </submittedName>
</protein>
<reference evidence="2" key="2">
    <citation type="journal article" date="2021" name="PeerJ">
        <title>Extensive microbial diversity within the chicken gut microbiome revealed by metagenomics and culture.</title>
        <authorList>
            <person name="Gilroy R."/>
            <person name="Ravi A."/>
            <person name="Getino M."/>
            <person name="Pursley I."/>
            <person name="Horton D.L."/>
            <person name="Alikhan N.F."/>
            <person name="Baker D."/>
            <person name="Gharbi K."/>
            <person name="Hall N."/>
            <person name="Watson M."/>
            <person name="Adriaenssens E.M."/>
            <person name="Foster-Nyarko E."/>
            <person name="Jarju S."/>
            <person name="Secka A."/>
            <person name="Antonio M."/>
            <person name="Oren A."/>
            <person name="Chaudhuri R.R."/>
            <person name="La Ragione R."/>
            <person name="Hildebrand F."/>
            <person name="Pallen M.J."/>
        </authorList>
    </citation>
    <scope>NUCLEOTIDE SEQUENCE</scope>
    <source>
        <strain evidence="2">ChiSjej4B22-8349</strain>
    </source>
</reference>
<organism evidence="2 3">
    <name type="scientific">Candidatus Allocopromorpha excrementipullorum</name>
    <dbReference type="NCBI Taxonomy" id="2840743"/>
    <lineage>
        <taxon>Bacteria</taxon>
        <taxon>Bacillati</taxon>
        <taxon>Bacillota</taxon>
        <taxon>Clostridia</taxon>
        <taxon>Eubacteriales</taxon>
        <taxon>Eubacteriaceae</taxon>
        <taxon>Eubacteriaceae incertae sedis</taxon>
        <taxon>Candidatus Allocopromorpha</taxon>
    </lineage>
</organism>
<dbReference type="Gene3D" id="3.10.310.70">
    <property type="match status" value="1"/>
</dbReference>
<dbReference type="SUPFAM" id="SSF51338">
    <property type="entry name" value="Composite domain of metallo-dependent hydrolases"/>
    <property type="match status" value="1"/>
</dbReference>
<evidence type="ECO:0000259" key="1">
    <source>
        <dbReference type="Pfam" id="PF07969"/>
    </source>
</evidence>
<dbReference type="EMBL" id="DVOB01000072">
    <property type="protein sequence ID" value="HIU95729.1"/>
    <property type="molecule type" value="Genomic_DNA"/>
</dbReference>
<name>A0A9D1N5W4_9FIRM</name>
<dbReference type="PANTHER" id="PTHR22642">
    <property type="entry name" value="IMIDAZOLONEPROPIONASE"/>
    <property type="match status" value="1"/>
</dbReference>
<evidence type="ECO:0000313" key="2">
    <source>
        <dbReference type="EMBL" id="HIU95729.1"/>
    </source>
</evidence>